<reference evidence="1 2" key="1">
    <citation type="journal article" date="2018" name="Mol. Biol. Evol.">
        <title>Broad Genomic Sampling Reveals a Smut Pathogenic Ancestry of the Fungal Clade Ustilaginomycotina.</title>
        <authorList>
            <person name="Kijpornyongpan T."/>
            <person name="Mondo S.J."/>
            <person name="Barry K."/>
            <person name="Sandor L."/>
            <person name="Lee J."/>
            <person name="Lipzen A."/>
            <person name="Pangilinan J."/>
            <person name="LaButti K."/>
            <person name="Hainaut M."/>
            <person name="Henrissat B."/>
            <person name="Grigoriev I.V."/>
            <person name="Spatafora J.W."/>
            <person name="Aime M.C."/>
        </authorList>
    </citation>
    <scope>NUCLEOTIDE SEQUENCE [LARGE SCALE GENOMIC DNA]</scope>
    <source>
        <strain evidence="1 2">SA 807</strain>
    </source>
</reference>
<keyword evidence="2" id="KW-1185">Reference proteome</keyword>
<sequence length="119" mass="13214">MAKGLRASSKLAARNAKRSNPKSDYMVVQAARLNQVATRLAEQAKRPKITELGEDGEEKKADGDEGMTAQIDGEESKVKKISTSAPRDSRRETWRKAKGWKVHPGIGRSKNNGKAKRRR</sequence>
<organism evidence="1 2">
    <name type="scientific">Violaceomyces palustris</name>
    <dbReference type="NCBI Taxonomy" id="1673888"/>
    <lineage>
        <taxon>Eukaryota</taxon>
        <taxon>Fungi</taxon>
        <taxon>Dikarya</taxon>
        <taxon>Basidiomycota</taxon>
        <taxon>Ustilaginomycotina</taxon>
        <taxon>Ustilaginomycetes</taxon>
        <taxon>Violaceomycetales</taxon>
        <taxon>Violaceomycetaceae</taxon>
        <taxon>Violaceomyces</taxon>
    </lineage>
</organism>
<gene>
    <name evidence="1" type="ORF">IE53DRAFT_348631</name>
</gene>
<dbReference type="Proteomes" id="UP000245626">
    <property type="component" value="Unassembled WGS sequence"/>
</dbReference>
<dbReference type="EMBL" id="KZ820336">
    <property type="protein sequence ID" value="PWN47795.1"/>
    <property type="molecule type" value="Genomic_DNA"/>
</dbReference>
<proteinExistence type="predicted"/>
<evidence type="ECO:0000313" key="2">
    <source>
        <dbReference type="Proteomes" id="UP000245626"/>
    </source>
</evidence>
<accession>A0ACD0NPT6</accession>
<name>A0ACD0NPT6_9BASI</name>
<protein>
    <submittedName>
        <fullName evidence="1">Uncharacterized protein</fullName>
    </submittedName>
</protein>
<evidence type="ECO:0000313" key="1">
    <source>
        <dbReference type="EMBL" id="PWN47795.1"/>
    </source>
</evidence>